<accession>A0A502GT17</accession>
<dbReference type="RefSeq" id="WP_140470610.1">
    <property type="nucleotide sequence ID" value="NZ_RCZD01000002.1"/>
</dbReference>
<reference evidence="1 2" key="1">
    <citation type="journal article" date="2019" name="Environ. Microbiol.">
        <title>Species interactions and distinct microbial communities in high Arctic permafrost affected cryosols are associated with the CH4 and CO2 gas fluxes.</title>
        <authorList>
            <person name="Altshuler I."/>
            <person name="Hamel J."/>
            <person name="Turney S."/>
            <person name="Magnuson E."/>
            <person name="Levesque R."/>
            <person name="Greer C."/>
            <person name="Whyte L.G."/>
        </authorList>
    </citation>
    <scope>NUCLEOTIDE SEQUENCE [LARGE SCALE GENOMIC DNA]</scope>
    <source>
        <strain evidence="1 2">E4</strain>
    </source>
</reference>
<evidence type="ECO:0000313" key="1">
    <source>
        <dbReference type="EMBL" id="TPG64093.1"/>
    </source>
</evidence>
<dbReference type="AlphaFoldDB" id="A0A502GT17"/>
<organism evidence="1 2">
    <name type="scientific">Ewingella americana</name>
    <dbReference type="NCBI Taxonomy" id="41202"/>
    <lineage>
        <taxon>Bacteria</taxon>
        <taxon>Pseudomonadati</taxon>
        <taxon>Pseudomonadota</taxon>
        <taxon>Gammaproteobacteria</taxon>
        <taxon>Enterobacterales</taxon>
        <taxon>Yersiniaceae</taxon>
        <taxon>Ewingella</taxon>
    </lineage>
</organism>
<dbReference type="Proteomes" id="UP000317663">
    <property type="component" value="Unassembled WGS sequence"/>
</dbReference>
<comment type="caution">
    <text evidence="1">The sequence shown here is derived from an EMBL/GenBank/DDBJ whole genome shotgun (WGS) entry which is preliminary data.</text>
</comment>
<dbReference type="OrthoDB" id="7068235at2"/>
<keyword evidence="2" id="KW-1185">Reference proteome</keyword>
<gene>
    <name evidence="1" type="ORF">EAH77_04530</name>
</gene>
<dbReference type="EMBL" id="RCZD01000002">
    <property type="protein sequence ID" value="TPG64093.1"/>
    <property type="molecule type" value="Genomic_DNA"/>
</dbReference>
<proteinExistence type="predicted"/>
<evidence type="ECO:0000313" key="2">
    <source>
        <dbReference type="Proteomes" id="UP000317663"/>
    </source>
</evidence>
<protein>
    <submittedName>
        <fullName evidence="1">Uncharacterized protein</fullName>
    </submittedName>
</protein>
<sequence>MSVVSGLTYWLFNDTYYREIGNRYVVVEALVTHAHNKAMPVMDFNGKRYYVKADRYYQCNIDGDFYDDLR</sequence>
<name>A0A502GT17_9GAMM</name>